<evidence type="ECO:0000256" key="4">
    <source>
        <dbReference type="ARBA" id="ARBA00023136"/>
    </source>
</evidence>
<accession>A0A3T1D946</accession>
<dbReference type="Proteomes" id="UP000289856">
    <property type="component" value="Chromosome"/>
</dbReference>
<dbReference type="Gene3D" id="1.10.260.40">
    <property type="entry name" value="lambda repressor-like DNA-binding domains"/>
    <property type="match status" value="1"/>
</dbReference>
<evidence type="ECO:0000313" key="7">
    <source>
        <dbReference type="Proteomes" id="UP000289856"/>
    </source>
</evidence>
<evidence type="ECO:0000256" key="1">
    <source>
        <dbReference type="ARBA" id="ARBA00004127"/>
    </source>
</evidence>
<keyword evidence="2" id="KW-0812">Transmembrane</keyword>
<feature type="domain" description="HTH cro/C1-type" evidence="5">
    <location>
        <begin position="16"/>
        <end position="70"/>
    </location>
</feature>
<sequence length="220" mass="25113">MEKLDQSKEHQIGDLIKHLLKKHSLSMRKLSSLCGMDTATISRIVNGKQQPKLIHLKQFSEHLDISLDKLIEASGYDIVDEKKERDMGILNSLDEIGKILGNSKLFDPQITTALIEQELVKYEQYAQTEEGHRMICHEFTAKVNQVNGVGPFIEHLKEMHMRYCDENTPSNYRTLLGSALLYFILSADIIPDYIFPVGYLDDAIAVYLVLDRLNQKGYTA</sequence>
<keyword evidence="7" id="KW-1185">Reference proteome</keyword>
<dbReference type="OrthoDB" id="9793277at2"/>
<dbReference type="AlphaFoldDB" id="A0A3T1D946"/>
<protein>
    <submittedName>
        <fullName evidence="6">Transcriptional regulator</fullName>
    </submittedName>
</protein>
<dbReference type="GO" id="GO:0003677">
    <property type="term" value="F:DNA binding"/>
    <property type="evidence" value="ECO:0007669"/>
    <property type="project" value="InterPro"/>
</dbReference>
<dbReference type="CDD" id="cd00093">
    <property type="entry name" value="HTH_XRE"/>
    <property type="match status" value="1"/>
</dbReference>
<dbReference type="InterPro" id="IPR001387">
    <property type="entry name" value="Cro/C1-type_HTH"/>
</dbReference>
<dbReference type="Pfam" id="PF01381">
    <property type="entry name" value="HTH_3"/>
    <property type="match status" value="1"/>
</dbReference>
<keyword evidence="3" id="KW-1133">Transmembrane helix</keyword>
<keyword evidence="4" id="KW-0472">Membrane</keyword>
<dbReference type="InterPro" id="IPR010982">
    <property type="entry name" value="Lambda_DNA-bd_dom_sf"/>
</dbReference>
<dbReference type="InterPro" id="IPR010652">
    <property type="entry name" value="DUF1232"/>
</dbReference>
<evidence type="ECO:0000256" key="3">
    <source>
        <dbReference type="ARBA" id="ARBA00022989"/>
    </source>
</evidence>
<gene>
    <name evidence="6" type="ORF">KCTCHS21_40090</name>
</gene>
<dbReference type="Pfam" id="PF06803">
    <property type="entry name" value="DUF1232"/>
    <property type="match status" value="1"/>
</dbReference>
<dbReference type="SUPFAM" id="SSF47413">
    <property type="entry name" value="lambda repressor-like DNA-binding domains"/>
    <property type="match status" value="1"/>
</dbReference>
<dbReference type="PROSITE" id="PS50943">
    <property type="entry name" value="HTH_CROC1"/>
    <property type="match status" value="1"/>
</dbReference>
<dbReference type="KEGG" id="cohn:KCTCHS21_40090"/>
<evidence type="ECO:0000259" key="5">
    <source>
        <dbReference type="PROSITE" id="PS50943"/>
    </source>
</evidence>
<dbReference type="SMART" id="SM00530">
    <property type="entry name" value="HTH_XRE"/>
    <property type="match status" value="1"/>
</dbReference>
<dbReference type="GO" id="GO:0012505">
    <property type="term" value="C:endomembrane system"/>
    <property type="evidence" value="ECO:0007669"/>
    <property type="project" value="UniProtKB-SubCell"/>
</dbReference>
<evidence type="ECO:0000313" key="6">
    <source>
        <dbReference type="EMBL" id="BBI34610.1"/>
    </source>
</evidence>
<dbReference type="EMBL" id="AP019400">
    <property type="protein sequence ID" value="BBI34610.1"/>
    <property type="molecule type" value="Genomic_DNA"/>
</dbReference>
<proteinExistence type="predicted"/>
<dbReference type="RefSeq" id="WP_130612225.1">
    <property type="nucleotide sequence ID" value="NZ_AP019400.1"/>
</dbReference>
<organism evidence="6 7">
    <name type="scientific">Cohnella abietis</name>
    <dbReference type="NCBI Taxonomy" id="2507935"/>
    <lineage>
        <taxon>Bacteria</taxon>
        <taxon>Bacillati</taxon>
        <taxon>Bacillota</taxon>
        <taxon>Bacilli</taxon>
        <taxon>Bacillales</taxon>
        <taxon>Paenibacillaceae</taxon>
        <taxon>Cohnella</taxon>
    </lineage>
</organism>
<evidence type="ECO:0000256" key="2">
    <source>
        <dbReference type="ARBA" id="ARBA00022692"/>
    </source>
</evidence>
<comment type="subcellular location">
    <subcellularLocation>
        <location evidence="1">Endomembrane system</location>
        <topology evidence="1">Multi-pass membrane protein</topology>
    </subcellularLocation>
</comment>
<reference evidence="6 7" key="1">
    <citation type="submission" date="2019-01" db="EMBL/GenBank/DDBJ databases">
        <title>Complete genome sequence of Cohnella hallensis HS21 isolated from Korean fir (Abies koreana) rhizospheric soil.</title>
        <authorList>
            <person name="Jiang L."/>
            <person name="Kang S.W."/>
            <person name="Kim S."/>
            <person name="Jung J."/>
            <person name="Kim C.Y."/>
            <person name="Kim D.H."/>
            <person name="Kim S.W."/>
            <person name="Lee J."/>
        </authorList>
    </citation>
    <scope>NUCLEOTIDE SEQUENCE [LARGE SCALE GENOMIC DNA]</scope>
    <source>
        <strain evidence="6 7">HS21</strain>
    </source>
</reference>
<name>A0A3T1D946_9BACL</name>